<organism evidence="3">
    <name type="scientific">Octopus bimaculoides</name>
    <name type="common">California two-spotted octopus</name>
    <dbReference type="NCBI Taxonomy" id="37653"/>
    <lineage>
        <taxon>Eukaryota</taxon>
        <taxon>Metazoa</taxon>
        <taxon>Spiralia</taxon>
        <taxon>Lophotrochozoa</taxon>
        <taxon>Mollusca</taxon>
        <taxon>Cephalopoda</taxon>
        <taxon>Coleoidea</taxon>
        <taxon>Octopodiformes</taxon>
        <taxon>Octopoda</taxon>
        <taxon>Incirrata</taxon>
        <taxon>Octopodidae</taxon>
        <taxon>Octopus</taxon>
    </lineage>
</organism>
<proteinExistence type="predicted"/>
<accession>A0A0L8G8G9</accession>
<evidence type="ECO:0000313" key="3">
    <source>
        <dbReference type="EMBL" id="KOF73163.1"/>
    </source>
</evidence>
<reference evidence="3" key="1">
    <citation type="submission" date="2015-07" db="EMBL/GenBank/DDBJ databases">
        <title>MeaNS - Measles Nucleotide Surveillance Program.</title>
        <authorList>
            <person name="Tran T."/>
            <person name="Druce J."/>
        </authorList>
    </citation>
    <scope>NUCLEOTIDE SEQUENCE</scope>
    <source>
        <strain evidence="3">UCB-OBI-ISO-001</strain>
        <tissue evidence="3">Gonad</tissue>
    </source>
</reference>
<sequence>MLFQLLLLLILMSKNYPFAFSACVSFFSAFLCVEAGGCVCVCISERSLSATLIYQINVAITPYFFLSLPCCLYFSPTQFVSFYLIKLLSLCVLLADY</sequence>
<dbReference type="EMBL" id="KQ423275">
    <property type="protein sequence ID" value="KOF73163.1"/>
    <property type="molecule type" value="Genomic_DNA"/>
</dbReference>
<keyword evidence="1" id="KW-1133">Transmembrane helix</keyword>
<gene>
    <name evidence="3" type="ORF">OCBIM_22038311mg</name>
</gene>
<keyword evidence="1" id="KW-0472">Membrane</keyword>
<evidence type="ECO:0000256" key="2">
    <source>
        <dbReference type="SAM" id="SignalP"/>
    </source>
</evidence>
<feature type="chain" id="PRO_5005582831" evidence="2">
    <location>
        <begin position="18"/>
        <end position="97"/>
    </location>
</feature>
<feature type="signal peptide" evidence="2">
    <location>
        <begin position="1"/>
        <end position="17"/>
    </location>
</feature>
<dbReference type="AlphaFoldDB" id="A0A0L8G8G9"/>
<keyword evidence="1" id="KW-0812">Transmembrane</keyword>
<feature type="transmembrane region" description="Helical" evidence="1">
    <location>
        <begin position="56"/>
        <end position="74"/>
    </location>
</feature>
<protein>
    <submittedName>
        <fullName evidence="3">Uncharacterized protein</fullName>
    </submittedName>
</protein>
<feature type="transmembrane region" description="Helical" evidence="1">
    <location>
        <begin position="25"/>
        <end position="44"/>
    </location>
</feature>
<name>A0A0L8G8G9_OCTBM</name>
<evidence type="ECO:0000256" key="1">
    <source>
        <dbReference type="SAM" id="Phobius"/>
    </source>
</evidence>
<keyword evidence="2" id="KW-0732">Signal</keyword>